<proteinExistence type="predicted"/>
<evidence type="ECO:0000313" key="3">
    <source>
        <dbReference type="Proteomes" id="UP001159363"/>
    </source>
</evidence>
<feature type="region of interest" description="Disordered" evidence="1">
    <location>
        <begin position="93"/>
        <end position="117"/>
    </location>
</feature>
<sequence length="629" mass="70200">MFVPSPSKCAVFLFELRGLADDRSCLHHFVLLGSSMLHAFSRNMSTTQIYSRETNGRVPNTATLQCAKTPFAMQSERVNLTCRLALRPTGRESFSARVSRSDTKNVPETRATTSQSTATPFASHTGLFCDVISTKRGWGRWGVPQDKHRKWRTPSQCGSSWNYMGSQRTGGGGGAEVWWVGTKVPDGKTPAFSEPGSLLVCKVMWEQPPSYQTVLGTGQRSRYSLCFEHLRGLESRRGLLRRELFSEAVIYGRVHEKKSHTRLREVNAESVRLTIYTRISTESLDNWNGLVLNLVSRRLAPDRRTTLEHREDFAGENGLTARERTEQRQIPPGVPHEEIQQALGSPLLKASYLTTTHGVKVIAAEEMAVQDLEKDYDWEHNNCIRSTTRIKCNSRKGQLRNRICSRTGISVISLLCQLGRGRGRVAFDFRDGRKAGNTKPDLVTATGHLCKATTTLSVVRNCCCLNFRSRVASILTPRVRRRRRNPTQLQERSYGHSLNRFTILKSRPPMAQSVGAPPVWSVGGSGFESQTIDSELQCQTVSPDLVIVGLSSFVPTMEIINDLQFSVLPHPFLLKSGLMDLMASLISSLVVLYWPSPTARSLRSTSPLQGHLIVINPTAENHPTKILLA</sequence>
<keyword evidence="3" id="KW-1185">Reference proteome</keyword>
<feature type="compositionally biased region" description="Polar residues" evidence="1">
    <location>
        <begin position="108"/>
        <end position="117"/>
    </location>
</feature>
<dbReference type="EMBL" id="JARBHB010000014">
    <property type="protein sequence ID" value="KAJ8868667.1"/>
    <property type="molecule type" value="Genomic_DNA"/>
</dbReference>
<evidence type="ECO:0000256" key="1">
    <source>
        <dbReference type="SAM" id="MobiDB-lite"/>
    </source>
</evidence>
<organism evidence="2 3">
    <name type="scientific">Dryococelus australis</name>
    <dbReference type="NCBI Taxonomy" id="614101"/>
    <lineage>
        <taxon>Eukaryota</taxon>
        <taxon>Metazoa</taxon>
        <taxon>Ecdysozoa</taxon>
        <taxon>Arthropoda</taxon>
        <taxon>Hexapoda</taxon>
        <taxon>Insecta</taxon>
        <taxon>Pterygota</taxon>
        <taxon>Neoptera</taxon>
        <taxon>Polyneoptera</taxon>
        <taxon>Phasmatodea</taxon>
        <taxon>Verophasmatodea</taxon>
        <taxon>Anareolatae</taxon>
        <taxon>Phasmatidae</taxon>
        <taxon>Eurycanthinae</taxon>
        <taxon>Dryococelus</taxon>
    </lineage>
</organism>
<accession>A0ABQ9G927</accession>
<evidence type="ECO:0000313" key="2">
    <source>
        <dbReference type="EMBL" id="KAJ8868667.1"/>
    </source>
</evidence>
<dbReference type="Proteomes" id="UP001159363">
    <property type="component" value="Chromosome 13"/>
</dbReference>
<protein>
    <submittedName>
        <fullName evidence="2">Uncharacterized protein</fullName>
    </submittedName>
</protein>
<comment type="caution">
    <text evidence="2">The sequence shown here is derived from an EMBL/GenBank/DDBJ whole genome shotgun (WGS) entry which is preliminary data.</text>
</comment>
<reference evidence="2 3" key="1">
    <citation type="submission" date="2023-02" db="EMBL/GenBank/DDBJ databases">
        <title>LHISI_Scaffold_Assembly.</title>
        <authorList>
            <person name="Stuart O.P."/>
            <person name="Cleave R."/>
            <person name="Magrath M.J.L."/>
            <person name="Mikheyev A.S."/>
        </authorList>
    </citation>
    <scope>NUCLEOTIDE SEQUENCE [LARGE SCALE GENOMIC DNA]</scope>
    <source>
        <strain evidence="2">Daus_M_001</strain>
        <tissue evidence="2">Leg muscle</tissue>
    </source>
</reference>
<name>A0ABQ9G927_9NEOP</name>
<gene>
    <name evidence="2" type="ORF">PR048_030206</name>
</gene>